<reference evidence="2" key="1">
    <citation type="submission" date="2014-09" db="EMBL/GenBank/DDBJ databases">
        <title>Genome sequence of the luminous mushroom Mycena chlorophos for searching fungal bioluminescence genes.</title>
        <authorList>
            <person name="Tanaka Y."/>
            <person name="Kasuga D."/>
            <person name="Oba Y."/>
            <person name="Hase S."/>
            <person name="Sato K."/>
            <person name="Oba Y."/>
            <person name="Sakakibara Y."/>
        </authorList>
    </citation>
    <scope>NUCLEOTIDE SEQUENCE</scope>
</reference>
<feature type="compositionally biased region" description="Polar residues" evidence="1">
    <location>
        <begin position="289"/>
        <end position="299"/>
    </location>
</feature>
<feature type="region of interest" description="Disordered" evidence="1">
    <location>
        <begin position="158"/>
        <end position="192"/>
    </location>
</feature>
<dbReference type="EMBL" id="DF844695">
    <property type="protein sequence ID" value="GAT48595.1"/>
    <property type="molecule type" value="Genomic_DNA"/>
</dbReference>
<feature type="compositionally biased region" description="Low complexity" evidence="1">
    <location>
        <begin position="264"/>
        <end position="278"/>
    </location>
</feature>
<feature type="compositionally biased region" description="Polar residues" evidence="1">
    <location>
        <begin position="327"/>
        <end position="336"/>
    </location>
</feature>
<dbReference type="Proteomes" id="UP000815677">
    <property type="component" value="Unassembled WGS sequence"/>
</dbReference>
<evidence type="ECO:0000256" key="1">
    <source>
        <dbReference type="SAM" id="MobiDB-lite"/>
    </source>
</evidence>
<feature type="compositionally biased region" description="Low complexity" evidence="1">
    <location>
        <begin position="300"/>
        <end position="321"/>
    </location>
</feature>
<keyword evidence="3" id="KW-1185">Reference proteome</keyword>
<feature type="region of interest" description="Disordered" evidence="1">
    <location>
        <begin position="213"/>
        <end position="365"/>
    </location>
</feature>
<feature type="compositionally biased region" description="Pro residues" evidence="1">
    <location>
        <begin position="231"/>
        <end position="242"/>
    </location>
</feature>
<accession>A0ABQ0LBU1</accession>
<proteinExistence type="predicted"/>
<evidence type="ECO:0000313" key="3">
    <source>
        <dbReference type="Proteomes" id="UP000815677"/>
    </source>
</evidence>
<gene>
    <name evidence="2" type="ORF">MCHLO_05977</name>
</gene>
<feature type="compositionally biased region" description="Basic and acidic residues" evidence="1">
    <location>
        <begin position="174"/>
        <end position="184"/>
    </location>
</feature>
<sequence>MFSPVQFAKLRKARGRIQRLDEAIAAHPDIPPQFQERYNQIRRAYNRAQASNDAAGMISQGENASDLRRDMLPSSTSSTSTTQTVQPPSATTASVGPAFPASSRGQHRTRRGQQQLSYFLGPGAVSYPGPAPVPTAPYIDLNSNPSVNTSRYRPLAVPSPANPYIVAGPSSPSTDREHHRERQQQRAARNARYPGETAHAELLRQHMNSQQMLGPLPREQGAPPSADYHFPPLPPTSAPNPFTPQGLYASLPPPPGQGGFYQHGSFSTAAISPSSSGPDAPHGRRRLRMSSQTFGPQDHSSSSGSGHDQSSVYSSSSGASRGDSRNHSSYSLQYSDAASYEENEAEGSASRRSAKGKGKDKAGRR</sequence>
<organism evidence="2 3">
    <name type="scientific">Mycena chlorophos</name>
    <name type="common">Agaric fungus</name>
    <name type="synonym">Agaricus chlorophos</name>
    <dbReference type="NCBI Taxonomy" id="658473"/>
    <lineage>
        <taxon>Eukaryota</taxon>
        <taxon>Fungi</taxon>
        <taxon>Dikarya</taxon>
        <taxon>Basidiomycota</taxon>
        <taxon>Agaricomycotina</taxon>
        <taxon>Agaricomycetes</taxon>
        <taxon>Agaricomycetidae</taxon>
        <taxon>Agaricales</taxon>
        <taxon>Marasmiineae</taxon>
        <taxon>Mycenaceae</taxon>
        <taxon>Mycena</taxon>
    </lineage>
</organism>
<evidence type="ECO:0000313" key="2">
    <source>
        <dbReference type="EMBL" id="GAT48595.1"/>
    </source>
</evidence>
<feature type="region of interest" description="Disordered" evidence="1">
    <location>
        <begin position="63"/>
        <end position="112"/>
    </location>
</feature>
<evidence type="ECO:0008006" key="4">
    <source>
        <dbReference type="Google" id="ProtNLM"/>
    </source>
</evidence>
<protein>
    <recommendedName>
        <fullName evidence="4">J domain-containing protein</fullName>
    </recommendedName>
</protein>
<name>A0ABQ0LBU1_MYCCL</name>
<feature type="compositionally biased region" description="Low complexity" evidence="1">
    <location>
        <begin position="74"/>
        <end position="93"/>
    </location>
</feature>